<feature type="region of interest" description="Disordered" evidence="1">
    <location>
        <begin position="30"/>
        <end position="65"/>
    </location>
</feature>
<proteinExistence type="predicted"/>
<protein>
    <submittedName>
        <fullName evidence="2">Uncharacterized protein</fullName>
    </submittedName>
</protein>
<evidence type="ECO:0000256" key="1">
    <source>
        <dbReference type="SAM" id="MobiDB-lite"/>
    </source>
</evidence>
<dbReference type="EMBL" id="CAWUPB010000063">
    <property type="protein sequence ID" value="CAK7323135.1"/>
    <property type="molecule type" value="Genomic_DNA"/>
</dbReference>
<evidence type="ECO:0000313" key="3">
    <source>
        <dbReference type="Proteomes" id="UP001314170"/>
    </source>
</evidence>
<dbReference type="Proteomes" id="UP001314170">
    <property type="component" value="Unassembled WGS sequence"/>
</dbReference>
<feature type="non-terminal residue" evidence="2">
    <location>
        <position position="1"/>
    </location>
</feature>
<accession>A0AAV1QQM7</accession>
<sequence>KKSRGRLAPLFSQLMEIGKRDKGRCIQFNTSPTITANDSRDMAEGGREGEERDDSLLVEDPPHDG</sequence>
<organism evidence="2 3">
    <name type="scientific">Dovyalis caffra</name>
    <dbReference type="NCBI Taxonomy" id="77055"/>
    <lineage>
        <taxon>Eukaryota</taxon>
        <taxon>Viridiplantae</taxon>
        <taxon>Streptophyta</taxon>
        <taxon>Embryophyta</taxon>
        <taxon>Tracheophyta</taxon>
        <taxon>Spermatophyta</taxon>
        <taxon>Magnoliopsida</taxon>
        <taxon>eudicotyledons</taxon>
        <taxon>Gunneridae</taxon>
        <taxon>Pentapetalae</taxon>
        <taxon>rosids</taxon>
        <taxon>fabids</taxon>
        <taxon>Malpighiales</taxon>
        <taxon>Salicaceae</taxon>
        <taxon>Flacourtieae</taxon>
        <taxon>Dovyalis</taxon>
    </lineage>
</organism>
<comment type="caution">
    <text evidence="2">The sequence shown here is derived from an EMBL/GenBank/DDBJ whole genome shotgun (WGS) entry which is preliminary data.</text>
</comment>
<dbReference type="AlphaFoldDB" id="A0AAV1QQM7"/>
<evidence type="ECO:0000313" key="2">
    <source>
        <dbReference type="EMBL" id="CAK7323135.1"/>
    </source>
</evidence>
<keyword evidence="3" id="KW-1185">Reference proteome</keyword>
<name>A0AAV1QQM7_9ROSI</name>
<reference evidence="2 3" key="1">
    <citation type="submission" date="2024-01" db="EMBL/GenBank/DDBJ databases">
        <authorList>
            <person name="Waweru B."/>
        </authorList>
    </citation>
    <scope>NUCLEOTIDE SEQUENCE [LARGE SCALE GENOMIC DNA]</scope>
</reference>
<feature type="compositionally biased region" description="Basic and acidic residues" evidence="1">
    <location>
        <begin position="38"/>
        <end position="50"/>
    </location>
</feature>
<gene>
    <name evidence="2" type="ORF">DCAF_LOCUS751</name>
</gene>